<reference evidence="13" key="1">
    <citation type="submission" date="2016-10" db="EMBL/GenBank/DDBJ databases">
        <authorList>
            <person name="Varghese N."/>
            <person name="Submissions S."/>
        </authorList>
    </citation>
    <scope>NUCLEOTIDE SEQUENCE [LARGE SCALE GENOMIC DNA]</scope>
    <source>
        <strain evidence="13">CGMCC 1.8711</strain>
    </source>
</reference>
<keyword evidence="10" id="KW-0963">Cytoplasm</keyword>
<keyword evidence="9 10" id="KW-0119">Carbohydrate metabolism</keyword>
<feature type="binding site" evidence="10">
    <location>
        <begin position="60"/>
        <end position="64"/>
    </location>
    <ligand>
        <name>substrate</name>
    </ligand>
</feature>
<evidence type="ECO:0000256" key="9">
    <source>
        <dbReference type="ARBA" id="ARBA00023277"/>
    </source>
</evidence>
<feature type="binding site" evidence="10">
    <location>
        <position position="207"/>
    </location>
    <ligand>
        <name>ATP</name>
        <dbReference type="ChEBI" id="CHEBI:30616"/>
    </ligand>
</feature>
<evidence type="ECO:0000256" key="8">
    <source>
        <dbReference type="ARBA" id="ARBA00022958"/>
    </source>
</evidence>
<feature type="domain" description="Carbohydrate kinase PfkB" evidence="11">
    <location>
        <begin position="55"/>
        <end position="307"/>
    </location>
</feature>
<feature type="binding site" evidence="10">
    <location>
        <position position="261"/>
    </location>
    <ligand>
        <name>K(+)</name>
        <dbReference type="ChEBI" id="CHEBI:29103"/>
    </ligand>
</feature>
<dbReference type="PANTHER" id="PTHR10584:SF166">
    <property type="entry name" value="RIBOKINASE"/>
    <property type="match status" value="1"/>
</dbReference>
<dbReference type="EC" id="2.7.1.15" evidence="10"/>
<comment type="function">
    <text evidence="10">Catalyzes the phosphorylation of ribose at O-5 in a reaction requiring ATP and magnesium. The resulting D-ribose-5-phosphate can then be used either for sythesis of nucleotides, histidine, and tryptophan, or as a component of the pentose phosphate pathway.</text>
</comment>
<dbReference type="GO" id="GO:0005829">
    <property type="term" value="C:cytosol"/>
    <property type="evidence" value="ECO:0007669"/>
    <property type="project" value="TreeGrafter"/>
</dbReference>
<comment type="caution">
    <text evidence="10">Lacks conserved residue(s) required for the propagation of feature annotation.</text>
</comment>
<dbReference type="Pfam" id="PF00294">
    <property type="entry name" value="PfkB"/>
    <property type="match status" value="1"/>
</dbReference>
<evidence type="ECO:0000256" key="6">
    <source>
        <dbReference type="ARBA" id="ARBA00022840"/>
    </source>
</evidence>
<dbReference type="EMBL" id="FOYS01000005">
    <property type="protein sequence ID" value="SFR63370.1"/>
    <property type="molecule type" value="Genomic_DNA"/>
</dbReference>
<dbReference type="InterPro" id="IPR011877">
    <property type="entry name" value="Ribokinase"/>
</dbReference>
<dbReference type="HAMAP" id="MF_01987">
    <property type="entry name" value="Ribokinase"/>
    <property type="match status" value="1"/>
</dbReference>
<dbReference type="InterPro" id="IPR002139">
    <property type="entry name" value="Ribo/fructo_kinase"/>
</dbReference>
<feature type="binding site" evidence="10">
    <location>
        <position position="259"/>
    </location>
    <ligand>
        <name>K(+)</name>
        <dbReference type="ChEBI" id="CHEBI:29103"/>
    </ligand>
</feature>
<dbReference type="GO" id="GO:0004747">
    <property type="term" value="F:ribokinase activity"/>
    <property type="evidence" value="ECO:0007669"/>
    <property type="project" value="UniProtKB-UniRule"/>
</dbReference>
<dbReference type="STRING" id="555875.SAMN04488124_2889"/>
<evidence type="ECO:0000256" key="4">
    <source>
        <dbReference type="ARBA" id="ARBA00022741"/>
    </source>
</evidence>
<keyword evidence="8 10" id="KW-0630">Potassium</keyword>
<evidence type="ECO:0000256" key="5">
    <source>
        <dbReference type="ARBA" id="ARBA00022777"/>
    </source>
</evidence>
<comment type="cofactor">
    <cofactor evidence="10">
        <name>Mg(2+)</name>
        <dbReference type="ChEBI" id="CHEBI:18420"/>
    </cofactor>
    <text evidence="10">Requires a divalent cation, most likely magnesium in vivo, as an electrophilic catalyst to aid phosphoryl group transfer. It is the chelate of the metal and the nucleotide that is the actual substrate.</text>
</comment>
<protein>
    <recommendedName>
        <fullName evidence="10">Ribokinase</fullName>
        <shortName evidence="10">RK</shortName>
        <ecNumber evidence="10">2.7.1.15</ecNumber>
    </recommendedName>
</protein>
<evidence type="ECO:0000256" key="3">
    <source>
        <dbReference type="ARBA" id="ARBA00022723"/>
    </source>
</evidence>
<keyword evidence="2 10" id="KW-0808">Transferase</keyword>
<dbReference type="Gene3D" id="3.40.1190.20">
    <property type="match status" value="1"/>
</dbReference>
<feature type="binding site" evidence="10">
    <location>
        <position position="265"/>
    </location>
    <ligand>
        <name>substrate</name>
    </ligand>
</feature>
<evidence type="ECO:0000256" key="1">
    <source>
        <dbReference type="ARBA" id="ARBA00005380"/>
    </source>
</evidence>
<keyword evidence="7 10" id="KW-0460">Magnesium</keyword>
<keyword evidence="3 10" id="KW-0479">Metal-binding</keyword>
<comment type="similarity">
    <text evidence="10">Belongs to the carbohydrate kinase PfkB family. Ribokinase subfamily.</text>
</comment>
<evidence type="ECO:0000259" key="11">
    <source>
        <dbReference type="Pfam" id="PF00294"/>
    </source>
</evidence>
<dbReference type="GO" id="GO:0046872">
    <property type="term" value="F:metal ion binding"/>
    <property type="evidence" value="ECO:0007669"/>
    <property type="project" value="UniProtKB-KW"/>
</dbReference>
<evidence type="ECO:0000313" key="13">
    <source>
        <dbReference type="Proteomes" id="UP000243250"/>
    </source>
</evidence>
<comment type="pathway">
    <text evidence="10">Carbohydrate metabolism; D-ribose degradation; D-ribose 5-phosphate from beta-D-ribopyranose: step 2/2.</text>
</comment>
<organism evidence="12 13">
    <name type="scientific">Halogeometricum limi</name>
    <dbReference type="NCBI Taxonomy" id="555875"/>
    <lineage>
        <taxon>Archaea</taxon>
        <taxon>Methanobacteriati</taxon>
        <taxon>Methanobacteriota</taxon>
        <taxon>Stenosarchaea group</taxon>
        <taxon>Halobacteria</taxon>
        <taxon>Halobacteriales</taxon>
        <taxon>Haloferacaceae</taxon>
        <taxon>Halogeometricum</taxon>
    </lineage>
</organism>
<comment type="subunit">
    <text evidence="10">Homodimer.</text>
</comment>
<keyword evidence="5 10" id="KW-0418">Kinase</keyword>
<dbReference type="InterPro" id="IPR029056">
    <property type="entry name" value="Ribokinase-like"/>
</dbReference>
<dbReference type="AlphaFoldDB" id="A0A1I6IAG2"/>
<evidence type="ECO:0000256" key="7">
    <source>
        <dbReference type="ARBA" id="ARBA00022842"/>
    </source>
</evidence>
<feature type="binding site" evidence="10">
    <location>
        <begin position="228"/>
        <end position="233"/>
    </location>
    <ligand>
        <name>ATP</name>
        <dbReference type="ChEBI" id="CHEBI:30616"/>
    </ligand>
</feature>
<proteinExistence type="inferred from homology"/>
<sequence>MGRVVSLGSINVDHVEYTTRAEIRSTATSYDWFPSPGETVTVGAVPDEFARQYSETYLGGKGANQAVAATAAGADTSLLGLVGDDEAEYAVCDTLAERGVDVSELGQTDGPTGAAYVAVDETGENYIAILPGANGRVDDAYVSRHVDTLASADCLLVQNELPPATIHTALDRLAESDARPTVVYDPAPAAGAAEILSHDCVDVVTPNQSEYARLEAEVDAFSGTVVHTRGADGVVVWDADSGRDDPRLTVESPTVDPVDTTGAGDVFTGYLGAELADGRGLEAAVRLATVAGALSTEREGVQSAVPSREAVDGLVVDG</sequence>
<feature type="binding site" evidence="10">
    <location>
        <position position="300"/>
    </location>
    <ligand>
        <name>K(+)</name>
        <dbReference type="ChEBI" id="CHEBI:29103"/>
    </ligand>
</feature>
<keyword evidence="6 10" id="KW-0067">ATP-binding</keyword>
<comment type="activity regulation">
    <text evidence="10">Activated by a monovalent cation that binds near, but not in, the active site. The most likely occupant of the site in vivo is potassium. Ion binding induces a conformational change that may alter substrate affinity.</text>
</comment>
<feature type="binding site" evidence="10">
    <location>
        <begin position="11"/>
        <end position="13"/>
    </location>
    <ligand>
        <name>substrate</name>
    </ligand>
</feature>
<feature type="active site" description="Proton acceptor" evidence="10">
    <location>
        <position position="265"/>
    </location>
</feature>
<evidence type="ECO:0000256" key="10">
    <source>
        <dbReference type="HAMAP-Rule" id="MF_01987"/>
    </source>
</evidence>
<dbReference type="Proteomes" id="UP000243250">
    <property type="component" value="Unassembled WGS sequence"/>
</dbReference>
<dbReference type="RefSeq" id="WP_089882229.1">
    <property type="nucleotide sequence ID" value="NZ_FOYS01000005.1"/>
</dbReference>
<dbReference type="GO" id="GO:0005524">
    <property type="term" value="F:ATP binding"/>
    <property type="evidence" value="ECO:0007669"/>
    <property type="project" value="UniProtKB-UniRule"/>
</dbReference>
<feature type="binding site" evidence="10">
    <location>
        <position position="295"/>
    </location>
    <ligand>
        <name>K(+)</name>
        <dbReference type="ChEBI" id="CHEBI:29103"/>
    </ligand>
</feature>
<keyword evidence="13" id="KW-1185">Reference proteome</keyword>
<dbReference type="GO" id="GO:0019303">
    <property type="term" value="P:D-ribose catabolic process"/>
    <property type="evidence" value="ECO:0007669"/>
    <property type="project" value="UniProtKB-UniRule"/>
</dbReference>
<dbReference type="UniPathway" id="UPA00916">
    <property type="reaction ID" value="UER00889"/>
</dbReference>
<evidence type="ECO:0000256" key="2">
    <source>
        <dbReference type="ARBA" id="ARBA00022679"/>
    </source>
</evidence>
<name>A0A1I6IAG2_9EURY</name>
<dbReference type="PRINTS" id="PR00990">
    <property type="entry name" value="RIBOKINASE"/>
</dbReference>
<dbReference type="OrthoDB" id="26949at2157"/>
<comment type="subcellular location">
    <subcellularLocation>
        <location evidence="10">Cytoplasm</location>
    </subcellularLocation>
</comment>
<gene>
    <name evidence="10" type="primary">rbsK</name>
    <name evidence="12" type="ORF">SAMN04488124_2889</name>
</gene>
<feature type="binding site" evidence="10">
    <location>
        <position position="160"/>
    </location>
    <ligand>
        <name>substrate</name>
    </ligand>
</feature>
<keyword evidence="4 10" id="KW-0547">Nucleotide-binding</keyword>
<dbReference type="PANTHER" id="PTHR10584">
    <property type="entry name" value="SUGAR KINASE"/>
    <property type="match status" value="1"/>
</dbReference>
<feature type="binding site" evidence="10">
    <location>
        <position position="298"/>
    </location>
    <ligand>
        <name>K(+)</name>
        <dbReference type="ChEBI" id="CHEBI:29103"/>
    </ligand>
</feature>
<feature type="binding site" evidence="10">
    <location>
        <begin position="264"/>
        <end position="265"/>
    </location>
    <ligand>
        <name>ATP</name>
        <dbReference type="ChEBI" id="CHEBI:30616"/>
    </ligand>
</feature>
<accession>A0A1I6IAG2</accession>
<comment type="similarity">
    <text evidence="1">Belongs to the carbohydrate kinase pfkB family.</text>
</comment>
<dbReference type="InterPro" id="IPR011611">
    <property type="entry name" value="PfkB_dom"/>
</dbReference>
<comment type="catalytic activity">
    <reaction evidence="10">
        <text>D-ribose + ATP = D-ribose 5-phosphate + ADP + H(+)</text>
        <dbReference type="Rhea" id="RHEA:13697"/>
        <dbReference type="ChEBI" id="CHEBI:15378"/>
        <dbReference type="ChEBI" id="CHEBI:30616"/>
        <dbReference type="ChEBI" id="CHEBI:47013"/>
        <dbReference type="ChEBI" id="CHEBI:78346"/>
        <dbReference type="ChEBI" id="CHEBI:456216"/>
        <dbReference type="EC" id="2.7.1.15"/>
    </reaction>
</comment>
<dbReference type="SUPFAM" id="SSF53613">
    <property type="entry name" value="Ribokinase-like"/>
    <property type="match status" value="1"/>
</dbReference>
<evidence type="ECO:0000313" key="12">
    <source>
        <dbReference type="EMBL" id="SFR63370.1"/>
    </source>
</evidence>